<keyword evidence="2" id="KW-1185">Reference proteome</keyword>
<organism evidence="1 2">
    <name type="scientific">Actinomadura luzonensis</name>
    <dbReference type="NCBI Taxonomy" id="2805427"/>
    <lineage>
        <taxon>Bacteria</taxon>
        <taxon>Bacillati</taxon>
        <taxon>Actinomycetota</taxon>
        <taxon>Actinomycetes</taxon>
        <taxon>Streptosporangiales</taxon>
        <taxon>Thermomonosporaceae</taxon>
        <taxon>Actinomadura</taxon>
    </lineage>
</organism>
<dbReference type="RefSeq" id="WP_242373400.1">
    <property type="nucleotide sequence ID" value="NZ_JAKRKC020000001.1"/>
</dbReference>
<comment type="caution">
    <text evidence="1">The sequence shown here is derived from an EMBL/GenBank/DDBJ whole genome shotgun (WGS) entry which is preliminary data.</text>
</comment>
<name>A0ABT0FP28_9ACTN</name>
<protein>
    <submittedName>
        <fullName evidence="1">Uncharacterized protein</fullName>
    </submittedName>
</protein>
<dbReference type="Proteomes" id="UP001317259">
    <property type="component" value="Unassembled WGS sequence"/>
</dbReference>
<gene>
    <name evidence="1" type="ORF">MF672_009735</name>
</gene>
<sequence length="133" mass="14885">MNSIWETGHEAGYEAAATTVIGLRPGWPLPCTFGYADLPEPHDPRDALTADLLRAPELKWKPVGRRSMADRITDELRAGGHLRKEQYVDNYLFDAYNMGDQDPLTTCTAHRCPAFDPRGLPSATALRRRSCRS</sequence>
<accession>A0ABT0FP28</accession>
<evidence type="ECO:0000313" key="1">
    <source>
        <dbReference type="EMBL" id="MCK2214067.1"/>
    </source>
</evidence>
<dbReference type="EMBL" id="JAKRKC020000001">
    <property type="protein sequence ID" value="MCK2214067.1"/>
    <property type="molecule type" value="Genomic_DNA"/>
</dbReference>
<evidence type="ECO:0000313" key="2">
    <source>
        <dbReference type="Proteomes" id="UP001317259"/>
    </source>
</evidence>
<proteinExistence type="predicted"/>
<reference evidence="1 2" key="1">
    <citation type="submission" date="2022-04" db="EMBL/GenBank/DDBJ databases">
        <title>Genome draft of Actinomadura sp. ATCC 31491.</title>
        <authorList>
            <person name="Shi X."/>
            <person name="Du Y."/>
        </authorList>
    </citation>
    <scope>NUCLEOTIDE SEQUENCE [LARGE SCALE GENOMIC DNA]</scope>
    <source>
        <strain evidence="1 2">ATCC 31491</strain>
    </source>
</reference>